<accession>A0A4V3CZF4</accession>
<dbReference type="Gene3D" id="3.30.530.20">
    <property type="match status" value="1"/>
</dbReference>
<gene>
    <name evidence="3" type="ORF">EV186_103835</name>
</gene>
<dbReference type="RefSeq" id="WP_133850999.1">
    <property type="nucleotide sequence ID" value="NZ_SNXZ01000003.1"/>
</dbReference>
<dbReference type="InterPro" id="IPR013538">
    <property type="entry name" value="ASHA1/2-like_C"/>
</dbReference>
<dbReference type="SUPFAM" id="SSF55961">
    <property type="entry name" value="Bet v1-like"/>
    <property type="match status" value="1"/>
</dbReference>
<evidence type="ECO:0000313" key="3">
    <source>
        <dbReference type="EMBL" id="TDP97858.1"/>
    </source>
</evidence>
<dbReference type="EMBL" id="SNXZ01000003">
    <property type="protein sequence ID" value="TDP97858.1"/>
    <property type="molecule type" value="Genomic_DNA"/>
</dbReference>
<dbReference type="Proteomes" id="UP000295444">
    <property type="component" value="Unassembled WGS sequence"/>
</dbReference>
<evidence type="ECO:0000256" key="1">
    <source>
        <dbReference type="ARBA" id="ARBA00006817"/>
    </source>
</evidence>
<dbReference type="Pfam" id="PF08327">
    <property type="entry name" value="AHSA1"/>
    <property type="match status" value="1"/>
</dbReference>
<sequence length="140" mass="15661">MSEVGRTQDVGYEVGVSKTFDATLDRVWQHLVSPAGFGTWVGAGARLPSGRGEQYQADDGTTGELRSLHTGDRIRATCRPPGWTHDTTIQLTVRPAAGDRTTVRLHQEWLADAHEREQQREHWRAVMARLEQDLSIPTTE</sequence>
<protein>
    <submittedName>
        <fullName evidence="3">Activator of Hsp90 ATPase-like protein</fullName>
    </submittedName>
</protein>
<comment type="similarity">
    <text evidence="1">Belongs to the AHA1 family.</text>
</comment>
<keyword evidence="4" id="KW-1185">Reference proteome</keyword>
<evidence type="ECO:0000313" key="4">
    <source>
        <dbReference type="Proteomes" id="UP000295444"/>
    </source>
</evidence>
<dbReference type="AlphaFoldDB" id="A0A4V3CZF4"/>
<dbReference type="OrthoDB" id="4549061at2"/>
<reference evidence="3 4" key="1">
    <citation type="submission" date="2019-03" db="EMBL/GenBank/DDBJ databases">
        <title>Genomic Encyclopedia of Type Strains, Phase IV (KMG-IV): sequencing the most valuable type-strain genomes for metagenomic binning, comparative biology and taxonomic classification.</title>
        <authorList>
            <person name="Goeker M."/>
        </authorList>
    </citation>
    <scope>NUCLEOTIDE SEQUENCE [LARGE SCALE GENOMIC DNA]</scope>
    <source>
        <strain evidence="3 4">DSM 45361</strain>
    </source>
</reference>
<comment type="caution">
    <text evidence="3">The sequence shown here is derived from an EMBL/GenBank/DDBJ whole genome shotgun (WGS) entry which is preliminary data.</text>
</comment>
<feature type="domain" description="Activator of Hsp90 ATPase homologue 1/2-like C-terminal" evidence="2">
    <location>
        <begin position="21"/>
        <end position="132"/>
    </location>
</feature>
<name>A0A4V3CZF4_LABRH</name>
<proteinExistence type="inferred from homology"/>
<evidence type="ECO:0000259" key="2">
    <source>
        <dbReference type="Pfam" id="PF08327"/>
    </source>
</evidence>
<dbReference type="InterPro" id="IPR023393">
    <property type="entry name" value="START-like_dom_sf"/>
</dbReference>
<organism evidence="3 4">
    <name type="scientific">Labedaea rhizosphaerae</name>
    <dbReference type="NCBI Taxonomy" id="598644"/>
    <lineage>
        <taxon>Bacteria</taxon>
        <taxon>Bacillati</taxon>
        <taxon>Actinomycetota</taxon>
        <taxon>Actinomycetes</taxon>
        <taxon>Pseudonocardiales</taxon>
        <taxon>Pseudonocardiaceae</taxon>
        <taxon>Labedaea</taxon>
    </lineage>
</organism>